<evidence type="ECO:0000313" key="2">
    <source>
        <dbReference type="EMBL" id="HFC93435.1"/>
    </source>
</evidence>
<proteinExistence type="predicted"/>
<evidence type="ECO:0000259" key="1">
    <source>
        <dbReference type="Pfam" id="PF07728"/>
    </source>
</evidence>
<dbReference type="AlphaFoldDB" id="A0A7V2T1H9"/>
<dbReference type="PANTHER" id="PTHR32039:SF9">
    <property type="entry name" value="MAGNESIUM-CHELATASE SUBUNIT CHLI-2, CHLOROPLASTIC"/>
    <property type="match status" value="1"/>
</dbReference>
<dbReference type="Pfam" id="PF07728">
    <property type="entry name" value="AAA_5"/>
    <property type="match status" value="1"/>
</dbReference>
<dbReference type="GO" id="GO:0016887">
    <property type="term" value="F:ATP hydrolysis activity"/>
    <property type="evidence" value="ECO:0007669"/>
    <property type="project" value="InterPro"/>
</dbReference>
<dbReference type="GO" id="GO:0005524">
    <property type="term" value="F:ATP binding"/>
    <property type="evidence" value="ECO:0007669"/>
    <property type="project" value="InterPro"/>
</dbReference>
<dbReference type="Gene3D" id="3.40.50.300">
    <property type="entry name" value="P-loop containing nucleotide triphosphate hydrolases"/>
    <property type="match status" value="1"/>
</dbReference>
<protein>
    <submittedName>
        <fullName evidence="2">Magnesium chelatase</fullName>
    </submittedName>
</protein>
<reference evidence="2" key="1">
    <citation type="journal article" date="2020" name="mSystems">
        <title>Genome- and Community-Level Interaction Insights into Carbon Utilization and Element Cycling Functions of Hydrothermarchaeota in Hydrothermal Sediment.</title>
        <authorList>
            <person name="Zhou Z."/>
            <person name="Liu Y."/>
            <person name="Xu W."/>
            <person name="Pan J."/>
            <person name="Luo Z.H."/>
            <person name="Li M."/>
        </authorList>
    </citation>
    <scope>NUCLEOTIDE SEQUENCE [LARGE SCALE GENOMIC DNA]</scope>
    <source>
        <strain evidence="2">HyVt-493</strain>
    </source>
</reference>
<sequence length="80" mass="8360">MSKSSTPHYPFSAVIGQDKLKTALLLAASDPLLGGVLISGNRGIAKSTLARSLADLLHNRAFVNCPLGVSEDRLLGSLDV</sequence>
<dbReference type="SUPFAM" id="SSF52540">
    <property type="entry name" value="P-loop containing nucleoside triphosphate hydrolases"/>
    <property type="match status" value="1"/>
</dbReference>
<comment type="caution">
    <text evidence="2">The sequence shown here is derived from an EMBL/GenBank/DDBJ whole genome shotgun (WGS) entry which is preliminary data.</text>
</comment>
<dbReference type="InterPro" id="IPR045006">
    <property type="entry name" value="CHLI-like"/>
</dbReference>
<organism evidence="2">
    <name type="scientific">Leucothrix mucor</name>
    <dbReference type="NCBI Taxonomy" id="45248"/>
    <lineage>
        <taxon>Bacteria</taxon>
        <taxon>Pseudomonadati</taxon>
        <taxon>Pseudomonadota</taxon>
        <taxon>Gammaproteobacteria</taxon>
        <taxon>Thiotrichales</taxon>
        <taxon>Thiotrichaceae</taxon>
        <taxon>Leucothrix</taxon>
    </lineage>
</organism>
<accession>A0A7V2T1H9</accession>
<dbReference type="EMBL" id="DRMS01000435">
    <property type="protein sequence ID" value="HFC93435.1"/>
    <property type="molecule type" value="Genomic_DNA"/>
</dbReference>
<feature type="non-terminal residue" evidence="2">
    <location>
        <position position="80"/>
    </location>
</feature>
<feature type="domain" description="ATPase dynein-related AAA" evidence="1">
    <location>
        <begin position="35"/>
        <end position="80"/>
    </location>
</feature>
<dbReference type="InterPro" id="IPR027417">
    <property type="entry name" value="P-loop_NTPase"/>
</dbReference>
<dbReference type="PANTHER" id="PTHR32039">
    <property type="entry name" value="MAGNESIUM-CHELATASE SUBUNIT CHLI"/>
    <property type="match status" value="1"/>
</dbReference>
<name>A0A7V2T1H9_LEUMU</name>
<gene>
    <name evidence="2" type="ORF">ENJ51_11560</name>
</gene>
<dbReference type="Proteomes" id="UP000885750">
    <property type="component" value="Unassembled WGS sequence"/>
</dbReference>
<dbReference type="InterPro" id="IPR011704">
    <property type="entry name" value="ATPase_dyneun-rel_AAA"/>
</dbReference>